<accession>A0A0E9WGB4</accession>
<sequence length="60" mass="7016">MDNFTVQCLELPSHHVDSGLWFTISPQKRPVCGKIQNLMNKKILISFAIFLRFFNDCIFL</sequence>
<proteinExistence type="predicted"/>
<reference evidence="1" key="1">
    <citation type="submission" date="2014-11" db="EMBL/GenBank/DDBJ databases">
        <authorList>
            <person name="Amaro Gonzalez C."/>
        </authorList>
    </citation>
    <scope>NUCLEOTIDE SEQUENCE</scope>
</reference>
<organism evidence="1">
    <name type="scientific">Anguilla anguilla</name>
    <name type="common">European freshwater eel</name>
    <name type="synonym">Muraena anguilla</name>
    <dbReference type="NCBI Taxonomy" id="7936"/>
    <lineage>
        <taxon>Eukaryota</taxon>
        <taxon>Metazoa</taxon>
        <taxon>Chordata</taxon>
        <taxon>Craniata</taxon>
        <taxon>Vertebrata</taxon>
        <taxon>Euteleostomi</taxon>
        <taxon>Actinopterygii</taxon>
        <taxon>Neopterygii</taxon>
        <taxon>Teleostei</taxon>
        <taxon>Anguilliformes</taxon>
        <taxon>Anguillidae</taxon>
        <taxon>Anguilla</taxon>
    </lineage>
</organism>
<reference evidence="1" key="2">
    <citation type="journal article" date="2015" name="Fish Shellfish Immunol.">
        <title>Early steps in the European eel (Anguilla anguilla)-Vibrio vulnificus interaction in the gills: Role of the RtxA13 toxin.</title>
        <authorList>
            <person name="Callol A."/>
            <person name="Pajuelo D."/>
            <person name="Ebbesson L."/>
            <person name="Teles M."/>
            <person name="MacKenzie S."/>
            <person name="Amaro C."/>
        </authorList>
    </citation>
    <scope>NUCLEOTIDE SEQUENCE</scope>
</reference>
<evidence type="ECO:0000313" key="1">
    <source>
        <dbReference type="EMBL" id="JAH89316.1"/>
    </source>
</evidence>
<protein>
    <submittedName>
        <fullName evidence="1">Uncharacterized protein</fullName>
    </submittedName>
</protein>
<dbReference type="AlphaFoldDB" id="A0A0E9WGB4"/>
<dbReference type="EMBL" id="GBXM01019261">
    <property type="protein sequence ID" value="JAH89316.1"/>
    <property type="molecule type" value="Transcribed_RNA"/>
</dbReference>
<name>A0A0E9WGB4_ANGAN</name>